<evidence type="ECO:0000256" key="3">
    <source>
        <dbReference type="ARBA" id="ARBA00022833"/>
    </source>
</evidence>
<evidence type="ECO:0000256" key="1">
    <source>
        <dbReference type="ARBA" id="ARBA00008072"/>
    </source>
</evidence>
<dbReference type="AlphaFoldDB" id="A0A4Y3WJQ5"/>
<dbReference type="SUPFAM" id="SSF51735">
    <property type="entry name" value="NAD(P)-binding Rossmann-fold domains"/>
    <property type="match status" value="1"/>
</dbReference>
<dbReference type="NCBIfam" id="TIGR03989">
    <property type="entry name" value="Rxyl_3153"/>
    <property type="match status" value="1"/>
</dbReference>
<dbReference type="GO" id="GO:0046294">
    <property type="term" value="P:formaldehyde catabolic process"/>
    <property type="evidence" value="ECO:0007669"/>
    <property type="project" value="TreeGrafter"/>
</dbReference>
<dbReference type="EMBL" id="BJNG01000009">
    <property type="protein sequence ID" value="GEC18738.1"/>
    <property type="molecule type" value="Genomic_DNA"/>
</dbReference>
<evidence type="ECO:0000313" key="7">
    <source>
        <dbReference type="Proteomes" id="UP000320338"/>
    </source>
</evidence>
<keyword evidence="4" id="KW-0520">NAD</keyword>
<dbReference type="GO" id="GO:0051903">
    <property type="term" value="F:S-(hydroxymethyl)glutathione dehydrogenase [NAD(P)+] activity"/>
    <property type="evidence" value="ECO:0007669"/>
    <property type="project" value="TreeGrafter"/>
</dbReference>
<dbReference type="InterPro" id="IPR013149">
    <property type="entry name" value="ADH-like_C"/>
</dbReference>
<dbReference type="GO" id="GO:0005829">
    <property type="term" value="C:cytosol"/>
    <property type="evidence" value="ECO:0007669"/>
    <property type="project" value="TreeGrafter"/>
</dbReference>
<keyword evidence="7" id="KW-1185">Reference proteome</keyword>
<dbReference type="SUPFAM" id="SSF50129">
    <property type="entry name" value="GroES-like"/>
    <property type="match status" value="2"/>
</dbReference>
<dbReference type="GO" id="GO:0008270">
    <property type="term" value="F:zinc ion binding"/>
    <property type="evidence" value="ECO:0007669"/>
    <property type="project" value="TreeGrafter"/>
</dbReference>
<reference evidence="6 7" key="1">
    <citation type="submission" date="2019-06" db="EMBL/GenBank/DDBJ databases">
        <title>Whole genome shotgun sequence of Pseudonocardia hydrocarbonoxydans NBRC 14498.</title>
        <authorList>
            <person name="Hosoyama A."/>
            <person name="Uohara A."/>
            <person name="Ohji S."/>
            <person name="Ichikawa N."/>
        </authorList>
    </citation>
    <scope>NUCLEOTIDE SEQUENCE [LARGE SCALE GENOMIC DNA]</scope>
    <source>
        <strain evidence="6 7">NBRC 14498</strain>
    </source>
</reference>
<dbReference type="InterPro" id="IPR020843">
    <property type="entry name" value="ER"/>
</dbReference>
<organism evidence="6 7">
    <name type="scientific">Pseudonocardia hydrocarbonoxydans</name>
    <dbReference type="NCBI Taxonomy" id="76726"/>
    <lineage>
        <taxon>Bacteria</taxon>
        <taxon>Bacillati</taxon>
        <taxon>Actinomycetota</taxon>
        <taxon>Actinomycetes</taxon>
        <taxon>Pseudonocardiales</taxon>
        <taxon>Pseudonocardiaceae</taxon>
        <taxon>Pseudonocardia</taxon>
    </lineage>
</organism>
<feature type="domain" description="Enoyl reductase (ER)" evidence="5">
    <location>
        <begin position="10"/>
        <end position="372"/>
    </location>
</feature>
<dbReference type="Gene3D" id="3.90.180.10">
    <property type="entry name" value="Medium-chain alcohol dehydrogenases, catalytic domain"/>
    <property type="match status" value="1"/>
</dbReference>
<comment type="similarity">
    <text evidence="1">Belongs to the zinc-containing alcohol dehydrogenase family.</text>
</comment>
<dbReference type="PANTHER" id="PTHR43880">
    <property type="entry name" value="ALCOHOL DEHYDROGENASE"/>
    <property type="match status" value="1"/>
</dbReference>
<dbReference type="PANTHER" id="PTHR43880:SF12">
    <property type="entry name" value="ALCOHOL DEHYDROGENASE CLASS-3"/>
    <property type="match status" value="1"/>
</dbReference>
<dbReference type="Gene3D" id="3.40.50.720">
    <property type="entry name" value="NAD(P)-binding Rossmann-like Domain"/>
    <property type="match status" value="1"/>
</dbReference>
<gene>
    <name evidence="6" type="ORF">PHY01_10210</name>
</gene>
<dbReference type="OrthoDB" id="3265141at2"/>
<evidence type="ECO:0000313" key="6">
    <source>
        <dbReference type="EMBL" id="GEC18738.1"/>
    </source>
</evidence>
<dbReference type="InterPro" id="IPR023921">
    <property type="entry name" value="ADH_Zn_actinomycetes"/>
</dbReference>
<comment type="caution">
    <text evidence="6">The sequence shown here is derived from an EMBL/GenBank/DDBJ whole genome shotgun (WGS) entry which is preliminary data.</text>
</comment>
<dbReference type="RefSeq" id="WP_141277355.1">
    <property type="nucleotide sequence ID" value="NZ_BAAARZ010000091.1"/>
</dbReference>
<dbReference type="InterPro" id="IPR036291">
    <property type="entry name" value="NAD(P)-bd_dom_sf"/>
</dbReference>
<dbReference type="Proteomes" id="UP000320338">
    <property type="component" value="Unassembled WGS sequence"/>
</dbReference>
<protein>
    <submittedName>
        <fullName evidence="6">Putative zinc-type alcohol dehydrogenase AdhD</fullName>
    </submittedName>
</protein>
<proteinExistence type="inferred from homology"/>
<keyword evidence="3" id="KW-0862">Zinc</keyword>
<dbReference type="CDD" id="cd08279">
    <property type="entry name" value="Zn_ADH_class_III"/>
    <property type="match status" value="1"/>
</dbReference>
<dbReference type="Pfam" id="PF08240">
    <property type="entry name" value="ADH_N"/>
    <property type="match status" value="1"/>
</dbReference>
<evidence type="ECO:0000259" key="5">
    <source>
        <dbReference type="SMART" id="SM00829"/>
    </source>
</evidence>
<dbReference type="SMART" id="SM00829">
    <property type="entry name" value="PKS_ER"/>
    <property type="match status" value="1"/>
</dbReference>
<dbReference type="Pfam" id="PF00107">
    <property type="entry name" value="ADH_zinc_N"/>
    <property type="match status" value="1"/>
</dbReference>
<evidence type="ECO:0000256" key="2">
    <source>
        <dbReference type="ARBA" id="ARBA00022723"/>
    </source>
</evidence>
<keyword evidence="2" id="KW-0479">Metal-binding</keyword>
<name>A0A4Y3WJQ5_9PSEU</name>
<accession>A0A4Y3WJQ5</accession>
<evidence type="ECO:0000256" key="4">
    <source>
        <dbReference type="ARBA" id="ARBA00023027"/>
    </source>
</evidence>
<dbReference type="InterPro" id="IPR011032">
    <property type="entry name" value="GroES-like_sf"/>
</dbReference>
<dbReference type="InterPro" id="IPR013154">
    <property type="entry name" value="ADH-like_N"/>
</dbReference>
<sequence length="375" mass="38926">MQTRGAIVRQAPGKYEVVDLEVDDPRPGEVQVKLVASGLCHSDDHVATGDIPVGVYPFAGGHEGAGIVTAAPPNHKGIKEGDHVVFSFLPSCGHCRWCASGQQNLCDLGAGLLAGSRWEDTSSFRLKLSDGGAPVGQMCGISTFVETTTVSADSVVKVDSDLPLDKICLLGCNVGTGWGAAVNSAQVQPGHTVIVMGIGGVGINAVQGAAHAGAANIIAVDPVALKRENATQLGATHGVETMEEATELAKQFTNGQGADSAIITVGVIKPEYVGQAMASIRKAGTVVVTALGNIADTTPLPVSLADVTLFQKRIQGSLFGESNPNWDILRQVELYRAGVLKLDEVITTTYSLDQIGTGYEAMHAGTNQKGVIVYS</sequence>